<gene>
    <name evidence="3" type="ORF">UFOVP1414_18</name>
    <name evidence="2" type="ORF">UFOVP442_59</name>
</gene>
<feature type="region of interest" description="Disordered" evidence="1">
    <location>
        <begin position="50"/>
        <end position="71"/>
    </location>
</feature>
<evidence type="ECO:0000313" key="2">
    <source>
        <dbReference type="EMBL" id="CAB4142884.1"/>
    </source>
</evidence>
<dbReference type="EMBL" id="LR797380">
    <property type="protein sequence ID" value="CAB4211775.1"/>
    <property type="molecule type" value="Genomic_DNA"/>
</dbReference>
<feature type="compositionally biased region" description="Acidic residues" evidence="1">
    <location>
        <begin position="61"/>
        <end position="71"/>
    </location>
</feature>
<proteinExistence type="predicted"/>
<name>A0A6J5M887_9CAUD</name>
<evidence type="ECO:0000256" key="1">
    <source>
        <dbReference type="SAM" id="MobiDB-lite"/>
    </source>
</evidence>
<protein>
    <submittedName>
        <fullName evidence="2">SaV-like</fullName>
    </submittedName>
</protein>
<dbReference type="Pfam" id="PF11753">
    <property type="entry name" value="DUF3310"/>
    <property type="match status" value="1"/>
</dbReference>
<accession>A0A6J5M887</accession>
<sequence length="188" mass="21071">MEPPSPNITPKFRREVKLARLPTPTPKTFPGDVGQSQYLPGYHYNVELDRWEKISEPGSPEPDDQQSLDLGEDLAVPDPTQAVPEFLGGATLVDHSLEPDCPLPELKPDMVNHPPHYTAADNGIECIDAIRAALGKEMFIGFLRGQVIKYHWRLLLKTNPLEDLRKASWYAKKLEDVLSEHLNDANLG</sequence>
<feature type="region of interest" description="Disordered" evidence="1">
    <location>
        <begin position="1"/>
        <end position="36"/>
    </location>
</feature>
<organism evidence="2">
    <name type="scientific">uncultured Caudovirales phage</name>
    <dbReference type="NCBI Taxonomy" id="2100421"/>
    <lineage>
        <taxon>Viruses</taxon>
        <taxon>Duplodnaviria</taxon>
        <taxon>Heunggongvirae</taxon>
        <taxon>Uroviricota</taxon>
        <taxon>Caudoviricetes</taxon>
        <taxon>Peduoviridae</taxon>
        <taxon>Maltschvirus</taxon>
        <taxon>Maltschvirus maltsch</taxon>
    </lineage>
</organism>
<dbReference type="EMBL" id="LR796419">
    <property type="protein sequence ID" value="CAB4142884.1"/>
    <property type="molecule type" value="Genomic_DNA"/>
</dbReference>
<reference evidence="2" key="1">
    <citation type="submission" date="2020-04" db="EMBL/GenBank/DDBJ databases">
        <authorList>
            <person name="Chiriac C."/>
            <person name="Salcher M."/>
            <person name="Ghai R."/>
            <person name="Kavagutti S V."/>
        </authorList>
    </citation>
    <scope>NUCLEOTIDE SEQUENCE</scope>
</reference>
<evidence type="ECO:0000313" key="3">
    <source>
        <dbReference type="EMBL" id="CAB4211775.1"/>
    </source>
</evidence>
<dbReference type="InterPro" id="IPR021739">
    <property type="entry name" value="SaV-like"/>
</dbReference>